<comment type="caution">
    <text evidence="1">The sequence shown here is derived from an EMBL/GenBank/DDBJ whole genome shotgun (WGS) entry which is preliminary data.</text>
</comment>
<proteinExistence type="predicted"/>
<organism evidence="1">
    <name type="scientific">marine sediment metagenome</name>
    <dbReference type="NCBI Taxonomy" id="412755"/>
    <lineage>
        <taxon>unclassified sequences</taxon>
        <taxon>metagenomes</taxon>
        <taxon>ecological metagenomes</taxon>
    </lineage>
</organism>
<dbReference type="AlphaFoldDB" id="A0A0F9DDF6"/>
<accession>A0A0F9DDF6</accession>
<gene>
    <name evidence="1" type="ORF">LCGC14_2212590</name>
</gene>
<feature type="non-terminal residue" evidence="1">
    <location>
        <position position="122"/>
    </location>
</feature>
<sequence>MADAFEGSLNVRATSQSQHNKVRSLNTADFKLKESIEGRMFVDLAGLSGTETLTEAGSRRQSINFINTKGGGTTIEIDNDIKQSYWLRDFTDDAARVDLKPVGGTGTLTLADHPRWLLARMR</sequence>
<dbReference type="EMBL" id="LAZR01029395">
    <property type="protein sequence ID" value="KKL59709.1"/>
    <property type="molecule type" value="Genomic_DNA"/>
</dbReference>
<reference evidence="1" key="1">
    <citation type="journal article" date="2015" name="Nature">
        <title>Complex archaea that bridge the gap between prokaryotes and eukaryotes.</title>
        <authorList>
            <person name="Spang A."/>
            <person name="Saw J.H."/>
            <person name="Jorgensen S.L."/>
            <person name="Zaremba-Niedzwiedzka K."/>
            <person name="Martijn J."/>
            <person name="Lind A.E."/>
            <person name="van Eijk R."/>
            <person name="Schleper C."/>
            <person name="Guy L."/>
            <person name="Ettema T.J."/>
        </authorList>
    </citation>
    <scope>NUCLEOTIDE SEQUENCE</scope>
</reference>
<evidence type="ECO:0000313" key="1">
    <source>
        <dbReference type="EMBL" id="KKL59709.1"/>
    </source>
</evidence>
<protein>
    <submittedName>
        <fullName evidence="1">Uncharacterized protein</fullName>
    </submittedName>
</protein>
<name>A0A0F9DDF6_9ZZZZ</name>